<dbReference type="SMART" id="SM00463">
    <property type="entry name" value="SMR"/>
    <property type="match status" value="1"/>
</dbReference>
<dbReference type="InterPro" id="IPR036063">
    <property type="entry name" value="Smr_dom_sf"/>
</dbReference>
<dbReference type="EMBL" id="DLVE01000062">
    <property type="protein sequence ID" value="HAA84074.1"/>
    <property type="molecule type" value="Genomic_DNA"/>
</dbReference>
<dbReference type="PANTHER" id="PTHR35562">
    <property type="entry name" value="DNA ENDONUCLEASE SMRA-RELATED"/>
    <property type="match status" value="1"/>
</dbReference>
<gene>
    <name evidence="2" type="ORF">DCE01_04750</name>
</gene>
<dbReference type="InterPro" id="IPR002625">
    <property type="entry name" value="Smr_dom"/>
</dbReference>
<dbReference type="RefSeq" id="WP_051754618.1">
    <property type="nucleotide sequence ID" value="NZ_DAINLL010000010.1"/>
</dbReference>
<protein>
    <recommendedName>
        <fullName evidence="1">Smr domain-containing protein</fullName>
    </recommendedName>
</protein>
<evidence type="ECO:0000259" key="1">
    <source>
        <dbReference type="PROSITE" id="PS50828"/>
    </source>
</evidence>
<dbReference type="AlphaFoldDB" id="A0A117LC93"/>
<dbReference type="Proteomes" id="UP000257240">
    <property type="component" value="Unassembled WGS sequence"/>
</dbReference>
<dbReference type="PANTHER" id="PTHR35562:SF2">
    <property type="entry name" value="DNA ENDONUCLEASE SMRA-RELATED"/>
    <property type="match status" value="1"/>
</dbReference>
<evidence type="ECO:0000313" key="3">
    <source>
        <dbReference type="Proteomes" id="UP000257240"/>
    </source>
</evidence>
<organism evidence="2 3">
    <name type="scientific">Thermodesulfobacterium commune</name>
    <dbReference type="NCBI Taxonomy" id="1741"/>
    <lineage>
        <taxon>Bacteria</taxon>
        <taxon>Pseudomonadati</taxon>
        <taxon>Thermodesulfobacteriota</taxon>
        <taxon>Thermodesulfobacteria</taxon>
        <taxon>Thermodesulfobacteriales</taxon>
        <taxon>Thermodesulfobacteriaceae</taxon>
        <taxon>Thermodesulfobacterium</taxon>
    </lineage>
</organism>
<reference evidence="2 3" key="1">
    <citation type="journal article" date="2018" name="Nat. Biotechnol.">
        <title>A standardized bacterial taxonomy based on genome phylogeny substantially revises the tree of life.</title>
        <authorList>
            <person name="Parks D.H."/>
            <person name="Chuvochina M."/>
            <person name="Waite D.W."/>
            <person name="Rinke C."/>
            <person name="Skarshewski A."/>
            <person name="Chaumeil P.A."/>
            <person name="Hugenholtz P."/>
        </authorList>
    </citation>
    <scope>NUCLEOTIDE SEQUENCE [LARGE SCALE GENOMIC DNA]</scope>
    <source>
        <strain evidence="2">UBA12529</strain>
    </source>
</reference>
<comment type="caution">
    <text evidence="2">The sequence shown here is derived from an EMBL/GenBank/DDBJ whole genome shotgun (WGS) entry which is preliminary data.</text>
</comment>
<dbReference type="PROSITE" id="PS50828">
    <property type="entry name" value="SMR"/>
    <property type="match status" value="1"/>
</dbReference>
<accession>A0A117LC93</accession>
<sequence>MQRPFEALGEYFGISIPRKKLKLNDPLLLEKPSFCEEKDWSEVVSRAKPLKEKNFLWFFTPKKPFWDLKKDWPPKRIDLKVWLTSEYIEGGFSKTYKSLVYELREGRFSVKKTLNLRGMFVEEAKIAFEEFLREAIINGDNCVLIIHGRGLSSKKEPVLKTKVKEWLERGPFRKYVMAFCSARPCDGGLGATYVLLSSKPIKKSKKS</sequence>
<dbReference type="SUPFAM" id="SSF160443">
    <property type="entry name" value="SMR domain-like"/>
    <property type="match status" value="1"/>
</dbReference>
<dbReference type="Gene3D" id="3.30.1370.110">
    <property type="match status" value="1"/>
</dbReference>
<proteinExistence type="predicted"/>
<evidence type="ECO:0000313" key="2">
    <source>
        <dbReference type="EMBL" id="HAA84074.1"/>
    </source>
</evidence>
<dbReference type="Pfam" id="PF01713">
    <property type="entry name" value="Smr"/>
    <property type="match status" value="1"/>
</dbReference>
<name>A0A117LC93_9BACT</name>
<feature type="domain" description="Smr" evidence="1">
    <location>
        <begin position="114"/>
        <end position="197"/>
    </location>
</feature>